<dbReference type="EMBL" id="CM051405">
    <property type="protein sequence ID" value="KAJ4705327.1"/>
    <property type="molecule type" value="Genomic_DNA"/>
</dbReference>
<dbReference type="Proteomes" id="UP001164539">
    <property type="component" value="Chromosome 12"/>
</dbReference>
<feature type="non-terminal residue" evidence="1">
    <location>
        <position position="554"/>
    </location>
</feature>
<evidence type="ECO:0000313" key="1">
    <source>
        <dbReference type="EMBL" id="KAJ4705327.1"/>
    </source>
</evidence>
<gene>
    <name evidence="1" type="ORF">OWV82_022119</name>
</gene>
<accession>A0ACC1X334</accession>
<keyword evidence="2" id="KW-1185">Reference proteome</keyword>
<proteinExistence type="predicted"/>
<name>A0ACC1X334_MELAZ</name>
<protein>
    <submittedName>
        <fullName evidence="1">Golgin family A protein</fullName>
    </submittedName>
</protein>
<sequence>MIMSRQNQGGQNFLPGKIRKRGCSSSASSTSSIVQNYRFKRAILIGKRGGGSTTPVPTWRLMRTPSSASALRAVESQSECGFVNKVKQQQQQLQQPVSARKLAATLWEMNEMPSPKVKESGGGCDERRTRRELRARERERERIARSLHSGSLPPQLSDPSHSPVSERMDRSGTGSRHRRASSISQRLRLTEHNGGILDSVSNASLMEIETRSRAQTPSGTTVGVKTRLKDVSNALTTSKELLKIINRMWGQEDRPSSSMSLISALHAELERARLQVNQLIQEQRADQNEIGYLMKCFAEEKAVWKSKEQEVVEAAIESIAGELEVERKLRRRFESLNKKLGKELAETKASFLKAVKDLETEKRARVVIEQVCDELARDISDDQAEVEELKRESATVREEVEKEREIMQLADVLREQRAQLKLSEAKHQLEEKNSAVDKLRSQLEVFLGTKKAKEKGRGPVNQPSTEEIVAYLSRSHFGYHQNEENDGDGEIEDGAECEEDSAESDLHSIELNMDNNNKSYKWAYAPGAARDPRKVPFDEEEITGRKSTSGKAPR</sequence>
<comment type="caution">
    <text evidence="1">The sequence shown here is derived from an EMBL/GenBank/DDBJ whole genome shotgun (WGS) entry which is preliminary data.</text>
</comment>
<reference evidence="1 2" key="1">
    <citation type="journal article" date="2023" name="Science">
        <title>Complex scaffold remodeling in plant triterpene biosynthesis.</title>
        <authorList>
            <person name="De La Pena R."/>
            <person name="Hodgson H."/>
            <person name="Liu J.C."/>
            <person name="Stephenson M.J."/>
            <person name="Martin A.C."/>
            <person name="Owen C."/>
            <person name="Harkess A."/>
            <person name="Leebens-Mack J."/>
            <person name="Jimenez L.E."/>
            <person name="Osbourn A."/>
            <person name="Sattely E.S."/>
        </authorList>
    </citation>
    <scope>NUCLEOTIDE SEQUENCE [LARGE SCALE GENOMIC DNA]</scope>
    <source>
        <strain evidence="2">cv. JPN11</strain>
        <tissue evidence="1">Leaf</tissue>
    </source>
</reference>
<evidence type="ECO:0000313" key="2">
    <source>
        <dbReference type="Proteomes" id="UP001164539"/>
    </source>
</evidence>
<organism evidence="1 2">
    <name type="scientific">Melia azedarach</name>
    <name type="common">Chinaberry tree</name>
    <dbReference type="NCBI Taxonomy" id="155640"/>
    <lineage>
        <taxon>Eukaryota</taxon>
        <taxon>Viridiplantae</taxon>
        <taxon>Streptophyta</taxon>
        <taxon>Embryophyta</taxon>
        <taxon>Tracheophyta</taxon>
        <taxon>Spermatophyta</taxon>
        <taxon>Magnoliopsida</taxon>
        <taxon>eudicotyledons</taxon>
        <taxon>Gunneridae</taxon>
        <taxon>Pentapetalae</taxon>
        <taxon>rosids</taxon>
        <taxon>malvids</taxon>
        <taxon>Sapindales</taxon>
        <taxon>Meliaceae</taxon>
        <taxon>Melia</taxon>
    </lineage>
</organism>